<protein>
    <submittedName>
        <fullName evidence="2">Clathrin_bdg domain-containing protein</fullName>
    </submittedName>
</protein>
<feature type="region of interest" description="Disordered" evidence="1">
    <location>
        <begin position="432"/>
        <end position="456"/>
    </location>
</feature>
<sequence>LEQYCETWLVKNHLAVDLLLPTYSGSDLNLGPEIHCRSDGEQGVEKFDTAKSPAGLEGISDHLQLQLEQFTNAWLAEKHLTADSPLLPDSESDSSSRTDIYHNSGRRRDVKKFLDIDSPAELKETNVHYQLEQSSSRWLIEKRIASDWSLSNNGESCPNTYHRSGGAKDVKEPDSLDSSGGLEGTSGHRRLEQFAEGQLTEKHETMCLTLALDSIELDSGNFSNSHRKSDLEGDFTDLLNKPEKIYTGRQLAQLTAGRLAEKDKTSAPGLLMNWGIADSCWTPCPRWNSAAEGSDKKLDFMDLQAEPEKPCIYRNSEGVTERCLAEEDEISDLASAYSNTVWSFDPVMSLHCDYSQGLSSRSGCVQDVCLLTDCGQDESMSSGCGQNMSLSWNAGAEQDTAEFDSTDSAAVSEQTPISWHFIGEWLVEKHRTSSPTLPSDAEQNLNSGMKTRGADQGISKFDSTDMAFGFDTACVTTTMTTPF</sequence>
<organism evidence="2">
    <name type="scientific">Gongylonema pulchrum</name>
    <dbReference type="NCBI Taxonomy" id="637853"/>
    <lineage>
        <taxon>Eukaryota</taxon>
        <taxon>Metazoa</taxon>
        <taxon>Ecdysozoa</taxon>
        <taxon>Nematoda</taxon>
        <taxon>Chromadorea</taxon>
        <taxon>Rhabditida</taxon>
        <taxon>Spirurina</taxon>
        <taxon>Spiruromorpha</taxon>
        <taxon>Spiruroidea</taxon>
        <taxon>Gongylonematidae</taxon>
        <taxon>Gongylonema</taxon>
    </lineage>
</organism>
<evidence type="ECO:0000256" key="1">
    <source>
        <dbReference type="SAM" id="MobiDB-lite"/>
    </source>
</evidence>
<feature type="compositionally biased region" description="Polar residues" evidence="1">
    <location>
        <begin position="433"/>
        <end position="449"/>
    </location>
</feature>
<accession>A0A183DGP0</accession>
<name>A0A183DGP0_9BILA</name>
<evidence type="ECO:0000313" key="2">
    <source>
        <dbReference type="WBParaSite" id="GPUH_0000789001-mRNA-1"/>
    </source>
</evidence>
<reference evidence="2" key="1">
    <citation type="submission" date="2016-06" db="UniProtKB">
        <authorList>
            <consortium name="WormBaseParasite"/>
        </authorList>
    </citation>
    <scope>IDENTIFICATION</scope>
</reference>
<feature type="region of interest" description="Disordered" evidence="1">
    <location>
        <begin position="154"/>
        <end position="188"/>
    </location>
</feature>
<proteinExistence type="predicted"/>
<dbReference type="AlphaFoldDB" id="A0A183DGP0"/>
<dbReference type="WBParaSite" id="GPUH_0000789001-mRNA-1">
    <property type="protein sequence ID" value="GPUH_0000789001-mRNA-1"/>
    <property type="gene ID" value="GPUH_0000789001"/>
</dbReference>